<dbReference type="RefSeq" id="XP_043049617.1">
    <property type="nucleotide sequence ID" value="XM_043195444.1"/>
</dbReference>
<protein>
    <submittedName>
        <fullName evidence="1">Uncharacterized protein</fullName>
    </submittedName>
</protein>
<keyword evidence="2" id="KW-1185">Reference proteome</keyword>
<gene>
    <name evidence="1" type="ORF">KQ657_004778</name>
</gene>
<dbReference type="Proteomes" id="UP000790833">
    <property type="component" value="Unassembled WGS sequence"/>
</dbReference>
<sequence length="163" mass="19196">MLAGLPYYIERQQVLGLPRHTLTIDDGIGYLERREALKQMEDLKDDFLTLEFRNKVREVLKKYKKEFVSLYAVDNYGDCDDDMLPSRIIIHNGEECTSDPKQYIDRIRSRDPNKLDASRYTVIEAKDLDLNKQVKEQIQDRFGVVADVDYVLYDGDKINQWQL</sequence>
<dbReference type="GeneID" id="66118152"/>
<name>A0A9P8AIV1_9ASCO</name>
<proteinExistence type="predicted"/>
<evidence type="ECO:0000313" key="2">
    <source>
        <dbReference type="Proteomes" id="UP000790833"/>
    </source>
</evidence>
<reference evidence="1" key="1">
    <citation type="submission" date="2021-03" db="EMBL/GenBank/DDBJ databases">
        <authorList>
            <person name="Palmer J.M."/>
        </authorList>
    </citation>
    <scope>NUCLEOTIDE SEQUENCE</scope>
    <source>
        <strain evidence="1">ARV_011</strain>
    </source>
</reference>
<dbReference type="EMBL" id="JAHMUF010000008">
    <property type="protein sequence ID" value="KAG7194070.1"/>
    <property type="molecule type" value="Genomic_DNA"/>
</dbReference>
<dbReference type="AlphaFoldDB" id="A0A9P8AIV1"/>
<organism evidence="1 2">
    <name type="scientific">Scheffersomyces spartinae</name>
    <dbReference type="NCBI Taxonomy" id="45513"/>
    <lineage>
        <taxon>Eukaryota</taxon>
        <taxon>Fungi</taxon>
        <taxon>Dikarya</taxon>
        <taxon>Ascomycota</taxon>
        <taxon>Saccharomycotina</taxon>
        <taxon>Pichiomycetes</taxon>
        <taxon>Debaryomycetaceae</taxon>
        <taxon>Scheffersomyces</taxon>
    </lineage>
</organism>
<evidence type="ECO:0000313" key="1">
    <source>
        <dbReference type="EMBL" id="KAG7194070.1"/>
    </source>
</evidence>
<comment type="caution">
    <text evidence="1">The sequence shown here is derived from an EMBL/GenBank/DDBJ whole genome shotgun (WGS) entry which is preliminary data.</text>
</comment>
<accession>A0A9P8AIV1</accession>